<dbReference type="RefSeq" id="WP_114436237.1">
    <property type="nucleotide sequence ID" value="NZ_QPIZ01000002.1"/>
</dbReference>
<comment type="caution">
    <text evidence="1">The sequence shown here is derived from an EMBL/GenBank/DDBJ whole genome shotgun (WGS) entry which is preliminary data.</text>
</comment>
<proteinExistence type="predicted"/>
<name>A0A368VCT3_9BACT</name>
<dbReference type="NCBIfam" id="TIGR01909">
    <property type="entry name" value="C_GCAxxG_C_C"/>
    <property type="match status" value="1"/>
</dbReference>
<protein>
    <submittedName>
        <fullName evidence="1">C_GCAxxG_C_C family probable redox protein</fullName>
    </submittedName>
</protein>
<sequence length="148" mass="16378">MKSTEQSQKYFTQKFNCSQSVFATFAPRLGLTVNDSLKVASAFGAGMGRQQKTCGAVTGALMALGLKYGKGIDGNEDSKLQTYARTKLLFDKFIEMYGSANCRELLDGLDMSNSDDMVCIQKEKMFETRCPKYVAGATQIVEEIFENE</sequence>
<dbReference type="AlphaFoldDB" id="A0A368VCT3"/>
<keyword evidence="2" id="KW-1185">Reference proteome</keyword>
<evidence type="ECO:0000313" key="2">
    <source>
        <dbReference type="Proteomes" id="UP000252733"/>
    </source>
</evidence>
<dbReference type="Proteomes" id="UP000252733">
    <property type="component" value="Unassembled WGS sequence"/>
</dbReference>
<evidence type="ECO:0000313" key="1">
    <source>
        <dbReference type="EMBL" id="RCW38922.1"/>
    </source>
</evidence>
<dbReference type="InterPro" id="IPR010181">
    <property type="entry name" value="CGCAxxGCC_motif"/>
</dbReference>
<dbReference type="EMBL" id="QPIZ01000002">
    <property type="protein sequence ID" value="RCW38922.1"/>
    <property type="molecule type" value="Genomic_DNA"/>
</dbReference>
<gene>
    <name evidence="1" type="ORF">DFO77_10276</name>
</gene>
<organism evidence="1 2">
    <name type="scientific">Marinilabilia salmonicolor</name>
    <dbReference type="NCBI Taxonomy" id="989"/>
    <lineage>
        <taxon>Bacteria</taxon>
        <taxon>Pseudomonadati</taxon>
        <taxon>Bacteroidota</taxon>
        <taxon>Bacteroidia</taxon>
        <taxon>Marinilabiliales</taxon>
        <taxon>Marinilabiliaceae</taxon>
        <taxon>Marinilabilia</taxon>
    </lineage>
</organism>
<reference evidence="1 2" key="1">
    <citation type="submission" date="2018-07" db="EMBL/GenBank/DDBJ databases">
        <title>Freshwater and sediment microbial communities from various areas in North America, analyzing microbe dynamics in response to fracking.</title>
        <authorList>
            <person name="Lamendella R."/>
        </authorList>
    </citation>
    <scope>NUCLEOTIDE SEQUENCE [LARGE SCALE GENOMIC DNA]</scope>
    <source>
        <strain evidence="1 2">160A</strain>
    </source>
</reference>
<dbReference type="Pfam" id="PF09719">
    <property type="entry name" value="C_GCAxxG_C_C"/>
    <property type="match status" value="1"/>
</dbReference>
<accession>A0A368VCT3</accession>